<dbReference type="GO" id="GO:0022857">
    <property type="term" value="F:transmembrane transporter activity"/>
    <property type="evidence" value="ECO:0007669"/>
    <property type="project" value="InterPro"/>
</dbReference>
<feature type="transmembrane region" description="Helical" evidence="9">
    <location>
        <begin position="485"/>
        <end position="504"/>
    </location>
</feature>
<dbReference type="InterPro" id="IPR052599">
    <property type="entry name" value="SLC43A_AATransporter"/>
</dbReference>
<protein>
    <submittedName>
        <fullName evidence="10">Uncharacterized protein</fullName>
    </submittedName>
</protein>
<accession>A0A812I775</accession>
<organism evidence="10 11">
    <name type="scientific">Symbiodinium natans</name>
    <dbReference type="NCBI Taxonomy" id="878477"/>
    <lineage>
        <taxon>Eukaryota</taxon>
        <taxon>Sar</taxon>
        <taxon>Alveolata</taxon>
        <taxon>Dinophyceae</taxon>
        <taxon>Suessiales</taxon>
        <taxon>Symbiodiniaceae</taxon>
        <taxon>Symbiodinium</taxon>
    </lineage>
</organism>
<feature type="transmembrane region" description="Helical" evidence="9">
    <location>
        <begin position="325"/>
        <end position="342"/>
    </location>
</feature>
<evidence type="ECO:0000256" key="4">
    <source>
        <dbReference type="ARBA" id="ARBA00022692"/>
    </source>
</evidence>
<comment type="similarity">
    <text evidence="2">Belongs to the SLC43A transporter (TC 2.A.1.44) family.</text>
</comment>
<evidence type="ECO:0000256" key="2">
    <source>
        <dbReference type="ARBA" id="ARBA00006595"/>
    </source>
</evidence>
<dbReference type="InterPro" id="IPR036259">
    <property type="entry name" value="MFS_trans_sf"/>
</dbReference>
<dbReference type="EMBL" id="CAJNDS010000165">
    <property type="protein sequence ID" value="CAE6972912.1"/>
    <property type="molecule type" value="Genomic_DNA"/>
</dbReference>
<evidence type="ECO:0000256" key="9">
    <source>
        <dbReference type="SAM" id="Phobius"/>
    </source>
</evidence>
<dbReference type="CDD" id="cd06174">
    <property type="entry name" value="MFS"/>
    <property type="match status" value="1"/>
</dbReference>
<evidence type="ECO:0000256" key="6">
    <source>
        <dbReference type="ARBA" id="ARBA00022989"/>
    </source>
</evidence>
<feature type="transmembrane region" description="Helical" evidence="9">
    <location>
        <begin position="255"/>
        <end position="278"/>
    </location>
</feature>
<keyword evidence="4 9" id="KW-0812">Transmembrane</keyword>
<dbReference type="AlphaFoldDB" id="A0A812I775"/>
<keyword evidence="11" id="KW-1185">Reference proteome</keyword>
<feature type="transmembrane region" description="Helical" evidence="9">
    <location>
        <begin position="451"/>
        <end position="473"/>
    </location>
</feature>
<dbReference type="GO" id="GO:0016020">
    <property type="term" value="C:membrane"/>
    <property type="evidence" value="ECO:0007669"/>
    <property type="project" value="UniProtKB-SubCell"/>
</dbReference>
<evidence type="ECO:0000313" key="10">
    <source>
        <dbReference type="EMBL" id="CAE6972912.1"/>
    </source>
</evidence>
<keyword evidence="6 9" id="KW-1133">Transmembrane helix</keyword>
<evidence type="ECO:0000256" key="1">
    <source>
        <dbReference type="ARBA" id="ARBA00004141"/>
    </source>
</evidence>
<dbReference type="Pfam" id="PF07690">
    <property type="entry name" value="MFS_1"/>
    <property type="match status" value="1"/>
</dbReference>
<dbReference type="PANTHER" id="PTHR20772:SF2">
    <property type="entry name" value="PROTEIN FMP42"/>
    <property type="match status" value="1"/>
</dbReference>
<name>A0A812I775_9DINO</name>
<evidence type="ECO:0000256" key="8">
    <source>
        <dbReference type="SAM" id="MobiDB-lite"/>
    </source>
</evidence>
<evidence type="ECO:0000256" key="7">
    <source>
        <dbReference type="ARBA" id="ARBA00023136"/>
    </source>
</evidence>
<dbReference type="Gene3D" id="1.20.1250.20">
    <property type="entry name" value="MFS general substrate transporter like domains"/>
    <property type="match status" value="2"/>
</dbReference>
<proteinExistence type="inferred from homology"/>
<keyword evidence="5" id="KW-0029">Amino-acid transport</keyword>
<dbReference type="Proteomes" id="UP000604046">
    <property type="component" value="Unassembled WGS sequence"/>
</dbReference>
<feature type="transmembrane region" description="Helical" evidence="9">
    <location>
        <begin position="194"/>
        <end position="219"/>
    </location>
</feature>
<dbReference type="SUPFAM" id="SSF103473">
    <property type="entry name" value="MFS general substrate transporter"/>
    <property type="match status" value="1"/>
</dbReference>
<reference evidence="10" key="1">
    <citation type="submission" date="2021-02" db="EMBL/GenBank/DDBJ databases">
        <authorList>
            <person name="Dougan E. K."/>
            <person name="Rhodes N."/>
            <person name="Thang M."/>
            <person name="Chan C."/>
        </authorList>
    </citation>
    <scope>NUCLEOTIDE SEQUENCE</scope>
</reference>
<dbReference type="OrthoDB" id="422131at2759"/>
<comment type="subcellular location">
    <subcellularLocation>
        <location evidence="1">Membrane</location>
        <topology evidence="1">Multi-pass membrane protein</topology>
    </subcellularLocation>
</comment>
<feature type="region of interest" description="Disordered" evidence="8">
    <location>
        <begin position="44"/>
        <end position="75"/>
    </location>
</feature>
<comment type="caution">
    <text evidence="10">The sequence shown here is derived from an EMBL/GenBank/DDBJ whole genome shotgun (WGS) entry which is preliminary data.</text>
</comment>
<evidence type="ECO:0000313" key="11">
    <source>
        <dbReference type="Proteomes" id="UP000604046"/>
    </source>
</evidence>
<feature type="transmembrane region" description="Helical" evidence="9">
    <location>
        <begin position="85"/>
        <end position="109"/>
    </location>
</feature>
<dbReference type="InterPro" id="IPR011701">
    <property type="entry name" value="MFS"/>
</dbReference>
<feature type="transmembrane region" description="Helical" evidence="9">
    <location>
        <begin position="388"/>
        <end position="409"/>
    </location>
</feature>
<evidence type="ECO:0000256" key="3">
    <source>
        <dbReference type="ARBA" id="ARBA00022448"/>
    </source>
</evidence>
<gene>
    <name evidence="10" type="ORF">SNAT2548_LOCUS2757</name>
</gene>
<keyword evidence="3" id="KW-0813">Transport</keyword>
<evidence type="ECO:0000256" key="5">
    <source>
        <dbReference type="ARBA" id="ARBA00022970"/>
    </source>
</evidence>
<feature type="transmembrane region" description="Helical" evidence="9">
    <location>
        <begin position="415"/>
        <end position="439"/>
    </location>
</feature>
<feature type="transmembrane region" description="Helical" evidence="9">
    <location>
        <begin position="161"/>
        <end position="182"/>
    </location>
</feature>
<feature type="transmembrane region" description="Helical" evidence="9">
    <location>
        <begin position="226"/>
        <end position="249"/>
    </location>
</feature>
<keyword evidence="7 9" id="KW-0472">Membrane</keyword>
<feature type="transmembrane region" description="Helical" evidence="9">
    <location>
        <begin position="129"/>
        <end position="154"/>
    </location>
</feature>
<sequence length="729" mass="79518">MGCTCASSSGNSACDLECKEDIYVGFHEVADLLNQDGPCSNNMSSPLLGKDNDLETSEESSVEEDTEEEHKDQDEQKPMPWIRFAALWVCVSLAAGVLPGQSLFAQMFADAGVFSSSCVDGKPGCTDQYLVLTTVFGIGQSLAYGFSAPIGLLFDRWGPMVMGVVGALFCAIGMLMVSGSVVGAAAGHDAQTSYLFLMGTFICDFGSLLNSFSFMGLIWHFPGKQTVVLSLINATYQASALLPMVVQAAMEQYHFTLSSIMFAWTGVVFATVYFCWLLTPSQAEYYQQAKKVLGMPLPKPPTELKPCEMMSRCIEVLQQHRQDHWVSGFTLSLGLIMPLLYSSEAAPYGEVLFGHKADGEKLAEVNVLCTAIVGLVVGPFVGRFADAFGLQAIIVILAVLQGVAVTLVGLASWPAQIVCAVSQVLFMALWALLITRYILLYSPPNRLGAVNGVYTLGVVLIGTPMQLVSFWATSVLPPGPGAYRLPMLVSGGIGMLAMAFYAFYYQRHPAPHTPPLLPEDESELAKGFGCGTLDEVCEVTQTKSKAELVRKLASSKPEDMQSLLKSIDVQKMMEIMSRRPVEHLAEMIEENDEEIKEENDEEVGPATLVVPELGPSPTSGLRAATDAESYYRSRSSYFARIIATGDKGAVRDYFLNEPVDDIRYVALYMAERQSPAEQMQQDKALNKLISGKEFAAILRRRPELKPFALSLIVQEMAKKMAPVNGRKKM</sequence>
<dbReference type="PANTHER" id="PTHR20772">
    <property type="entry name" value="PROTEIN FMP42"/>
    <property type="match status" value="1"/>
</dbReference>
<feature type="compositionally biased region" description="Acidic residues" evidence="8">
    <location>
        <begin position="54"/>
        <end position="67"/>
    </location>
</feature>
<dbReference type="GO" id="GO:0006865">
    <property type="term" value="P:amino acid transport"/>
    <property type="evidence" value="ECO:0007669"/>
    <property type="project" value="UniProtKB-KW"/>
</dbReference>
<feature type="transmembrane region" description="Helical" evidence="9">
    <location>
        <begin position="362"/>
        <end position="381"/>
    </location>
</feature>